<accession>A0A3B1CXT6</accession>
<organism evidence="2">
    <name type="scientific">hydrothermal vent metagenome</name>
    <dbReference type="NCBI Taxonomy" id="652676"/>
    <lineage>
        <taxon>unclassified sequences</taxon>
        <taxon>metagenomes</taxon>
        <taxon>ecological metagenomes</taxon>
    </lineage>
</organism>
<gene>
    <name evidence="2" type="ORF">MNBD_NITROSPIRAE01-537</name>
</gene>
<keyword evidence="1" id="KW-0472">Membrane</keyword>
<protein>
    <submittedName>
        <fullName evidence="2">Uncharacterized protein</fullName>
    </submittedName>
</protein>
<evidence type="ECO:0000256" key="1">
    <source>
        <dbReference type="SAM" id="Phobius"/>
    </source>
</evidence>
<proteinExistence type="predicted"/>
<name>A0A3B1CXT6_9ZZZZ</name>
<evidence type="ECO:0000313" key="2">
    <source>
        <dbReference type="EMBL" id="VAX31351.1"/>
    </source>
</evidence>
<dbReference type="AlphaFoldDB" id="A0A3B1CXT6"/>
<sequence length="124" mass="13660">MKKSTKAAILSGVLGSGAGHLYLKRYRRGGILIMSTLSALVVIATQAVKQAQVIFEKITPESGNLTFDELSVLVEKTSTSEELFLTNMATMVIMMVWTFGIFDAYKIGKDQDKQKHPESEKNTS</sequence>
<feature type="transmembrane region" description="Helical" evidence="1">
    <location>
        <begin position="83"/>
        <end position="105"/>
    </location>
</feature>
<feature type="transmembrane region" description="Helical" evidence="1">
    <location>
        <begin position="30"/>
        <end position="48"/>
    </location>
</feature>
<keyword evidence="1" id="KW-1133">Transmembrane helix</keyword>
<reference evidence="2" key="1">
    <citation type="submission" date="2018-06" db="EMBL/GenBank/DDBJ databases">
        <authorList>
            <person name="Zhirakovskaya E."/>
        </authorList>
    </citation>
    <scope>NUCLEOTIDE SEQUENCE</scope>
</reference>
<keyword evidence="1" id="KW-0812">Transmembrane</keyword>
<dbReference type="EMBL" id="UOGF01000074">
    <property type="protein sequence ID" value="VAX31351.1"/>
    <property type="molecule type" value="Genomic_DNA"/>
</dbReference>